<feature type="region of interest" description="Disordered" evidence="8">
    <location>
        <begin position="163"/>
        <end position="192"/>
    </location>
</feature>
<comment type="similarity">
    <text evidence="1 7">Belongs to the universal ribosomal protein uS4 family.</text>
</comment>
<evidence type="ECO:0000259" key="10">
    <source>
        <dbReference type="SMART" id="SM01390"/>
    </source>
</evidence>
<dbReference type="CDD" id="cd00165">
    <property type="entry name" value="S4"/>
    <property type="match status" value="1"/>
</dbReference>
<evidence type="ECO:0000256" key="4">
    <source>
        <dbReference type="ARBA" id="ARBA00022980"/>
    </source>
</evidence>
<organism evidence="11 12">
    <name type="scientific">Andalucia godoyi</name>
    <name type="common">Flagellate</name>
    <dbReference type="NCBI Taxonomy" id="505711"/>
    <lineage>
        <taxon>Eukaryota</taxon>
        <taxon>Discoba</taxon>
        <taxon>Jakobida</taxon>
        <taxon>Andalucina</taxon>
        <taxon>Andaluciidae</taxon>
        <taxon>Andalucia</taxon>
    </lineage>
</organism>
<keyword evidence="12" id="KW-1185">Reference proteome</keyword>
<dbReference type="InterPro" id="IPR002942">
    <property type="entry name" value="S4_RNA-bd"/>
</dbReference>
<dbReference type="SMART" id="SM01390">
    <property type="entry name" value="Ribosomal_S4"/>
    <property type="match status" value="1"/>
</dbReference>
<dbReference type="GO" id="GO:0019843">
    <property type="term" value="F:rRNA binding"/>
    <property type="evidence" value="ECO:0007669"/>
    <property type="project" value="UniProtKB-KW"/>
</dbReference>
<dbReference type="SMART" id="SM00363">
    <property type="entry name" value="S4"/>
    <property type="match status" value="1"/>
</dbReference>
<dbReference type="SUPFAM" id="SSF55174">
    <property type="entry name" value="Alpha-L RNA-binding motif"/>
    <property type="match status" value="1"/>
</dbReference>
<dbReference type="GO" id="GO:0042274">
    <property type="term" value="P:ribosomal small subunit biogenesis"/>
    <property type="evidence" value="ECO:0007669"/>
    <property type="project" value="TreeGrafter"/>
</dbReference>
<evidence type="ECO:0000313" key="11">
    <source>
        <dbReference type="EMBL" id="KAF0852239.1"/>
    </source>
</evidence>
<dbReference type="NCBIfam" id="NF003139">
    <property type="entry name" value="PRK04051.1"/>
    <property type="match status" value="1"/>
</dbReference>
<accession>A0A8K0F416</accession>
<dbReference type="PROSITE" id="PS00632">
    <property type="entry name" value="RIBOSOMAL_S4"/>
    <property type="match status" value="1"/>
</dbReference>
<evidence type="ECO:0000256" key="6">
    <source>
        <dbReference type="PROSITE-ProRule" id="PRU00182"/>
    </source>
</evidence>
<dbReference type="InterPro" id="IPR036986">
    <property type="entry name" value="S4_RNA-bd_sf"/>
</dbReference>
<keyword evidence="4 7" id="KW-0689">Ribosomal protein</keyword>
<evidence type="ECO:0000256" key="7">
    <source>
        <dbReference type="RuleBase" id="RU003699"/>
    </source>
</evidence>
<dbReference type="PROSITE" id="PS50889">
    <property type="entry name" value="S4"/>
    <property type="match status" value="1"/>
</dbReference>
<comment type="caution">
    <text evidence="11">The sequence shown here is derived from an EMBL/GenBank/DDBJ whole genome shotgun (WGS) entry which is preliminary data.</text>
</comment>
<keyword evidence="3 6" id="KW-0694">RNA-binding</keyword>
<dbReference type="OrthoDB" id="1697570at2759"/>
<dbReference type="Gene3D" id="3.10.290.10">
    <property type="entry name" value="RNA-binding S4 domain"/>
    <property type="match status" value="1"/>
</dbReference>
<dbReference type="InterPro" id="IPR022801">
    <property type="entry name" value="Ribosomal_uS4"/>
</dbReference>
<evidence type="ECO:0000313" key="12">
    <source>
        <dbReference type="Proteomes" id="UP000799049"/>
    </source>
</evidence>
<dbReference type="FunFam" id="3.10.290.10:FF:000004">
    <property type="entry name" value="40s ribosomal protein s9"/>
    <property type="match status" value="1"/>
</dbReference>
<dbReference type="InterPro" id="IPR018079">
    <property type="entry name" value="Ribosomal_uS4_CS"/>
</dbReference>
<protein>
    <submittedName>
        <fullName evidence="11">40S small subunit ribosomal protein uS4 (RpS9)</fullName>
    </submittedName>
</protein>
<gene>
    <name evidence="11" type="ORF">ANDGO_07984</name>
</gene>
<feature type="domain" description="Small ribosomal subunit protein uS4 N-terminal" evidence="10">
    <location>
        <begin position="6"/>
        <end position="106"/>
    </location>
</feature>
<evidence type="ECO:0000259" key="9">
    <source>
        <dbReference type="SMART" id="SM00363"/>
    </source>
</evidence>
<reference evidence="11" key="1">
    <citation type="submission" date="2019-09" db="EMBL/GenBank/DDBJ databases">
        <title>The Mitochondrial Proteome of the Jakobid, Andalucia godoyi, a Protist With the Most Gene-Rich and Bacteria-Like Mitochondrial Genome.</title>
        <authorList>
            <person name="Gray M.W."/>
            <person name="Burger G."/>
            <person name="Derelle R."/>
            <person name="Klimes V."/>
            <person name="Leger M."/>
            <person name="Sarrasin M."/>
            <person name="Vlcek C."/>
            <person name="Roger A.J."/>
            <person name="Elias M."/>
            <person name="Lang B.F."/>
        </authorList>
    </citation>
    <scope>NUCLEOTIDE SEQUENCE</scope>
    <source>
        <strain evidence="11">And28</strain>
    </source>
</reference>
<dbReference type="AlphaFoldDB" id="A0A8K0F416"/>
<feature type="compositionally biased region" description="Basic residues" evidence="8">
    <location>
        <begin position="170"/>
        <end position="181"/>
    </location>
</feature>
<feature type="domain" description="RNA-binding S4" evidence="9">
    <location>
        <begin position="107"/>
        <end position="178"/>
    </location>
</feature>
<dbReference type="PANTHER" id="PTHR11831">
    <property type="entry name" value="30S 40S RIBOSOMAL PROTEIN"/>
    <property type="match status" value="1"/>
</dbReference>
<sequence>MGRNYRNYSTTYRAPRRPFEKERLEQEVKLCGEYGLRAKLEIWRMNFLLGHIRKTARVLLTRDEKDSQRLFEGAALLRRLNRLGLLGETEQKLDYVLGLKVENLLERRLQTVVFKKGLAKSIHHARVLIKQGHICVGKQVVTSASFMVRVDAEKHIDFSPLSPYGGGKSGRVKRRNDKMRKTRESGSTEDEY</sequence>
<evidence type="ECO:0000256" key="3">
    <source>
        <dbReference type="ARBA" id="ARBA00022884"/>
    </source>
</evidence>
<dbReference type="GO" id="GO:0003735">
    <property type="term" value="F:structural constituent of ribosome"/>
    <property type="evidence" value="ECO:0007669"/>
    <property type="project" value="InterPro"/>
</dbReference>
<evidence type="ECO:0000256" key="1">
    <source>
        <dbReference type="ARBA" id="ARBA00007465"/>
    </source>
</evidence>
<dbReference type="Pfam" id="PF00163">
    <property type="entry name" value="Ribosomal_S4"/>
    <property type="match status" value="1"/>
</dbReference>
<dbReference type="InterPro" id="IPR005710">
    <property type="entry name" value="Ribosomal_uS4_euk/arc"/>
</dbReference>
<keyword evidence="5 7" id="KW-0687">Ribonucleoprotein</keyword>
<evidence type="ECO:0000256" key="5">
    <source>
        <dbReference type="ARBA" id="ARBA00023274"/>
    </source>
</evidence>
<dbReference type="InterPro" id="IPR001912">
    <property type="entry name" value="Ribosomal_uS4_N"/>
</dbReference>
<proteinExistence type="inferred from homology"/>
<keyword evidence="2 6" id="KW-0699">rRNA-binding</keyword>
<dbReference type="Pfam" id="PF01479">
    <property type="entry name" value="S4"/>
    <property type="match status" value="1"/>
</dbReference>
<evidence type="ECO:0000256" key="2">
    <source>
        <dbReference type="ARBA" id="ARBA00022730"/>
    </source>
</evidence>
<dbReference type="PANTHER" id="PTHR11831:SF5">
    <property type="entry name" value="40S RIBOSOMAL PROTEIN S9"/>
    <property type="match status" value="1"/>
</dbReference>
<evidence type="ECO:0000256" key="8">
    <source>
        <dbReference type="SAM" id="MobiDB-lite"/>
    </source>
</evidence>
<dbReference type="GO" id="GO:0006412">
    <property type="term" value="P:translation"/>
    <property type="evidence" value="ECO:0007669"/>
    <property type="project" value="InterPro"/>
</dbReference>
<dbReference type="GO" id="GO:0022627">
    <property type="term" value="C:cytosolic small ribosomal subunit"/>
    <property type="evidence" value="ECO:0007669"/>
    <property type="project" value="TreeGrafter"/>
</dbReference>
<name>A0A8K0F416_ANDGO</name>
<dbReference type="EMBL" id="VRVR01000050">
    <property type="protein sequence ID" value="KAF0852239.1"/>
    <property type="molecule type" value="Genomic_DNA"/>
</dbReference>
<dbReference type="Proteomes" id="UP000799049">
    <property type="component" value="Unassembled WGS sequence"/>
</dbReference>
<dbReference type="NCBIfam" id="TIGR01018">
    <property type="entry name" value="uS4_arch"/>
    <property type="match status" value="1"/>
</dbReference>